<dbReference type="Pfam" id="PF25499">
    <property type="entry name" value="Beta-prop_pof12"/>
    <property type="match status" value="1"/>
</dbReference>
<reference evidence="1" key="1">
    <citation type="submission" date="2020-12" db="EMBL/GenBank/DDBJ databases">
        <title>Metabolic potential, ecology and presence of endohyphal bacteria is reflected in genomic diversity of Mucoromycotina.</title>
        <authorList>
            <person name="Muszewska A."/>
            <person name="Okrasinska A."/>
            <person name="Steczkiewicz K."/>
            <person name="Drgas O."/>
            <person name="Orlowska M."/>
            <person name="Perlinska-Lenart U."/>
            <person name="Aleksandrzak-Piekarczyk T."/>
            <person name="Szatraj K."/>
            <person name="Zielenkiewicz U."/>
            <person name="Pilsyk S."/>
            <person name="Malc E."/>
            <person name="Mieczkowski P."/>
            <person name="Kruszewska J.S."/>
            <person name="Biernat P."/>
            <person name="Pawlowska J."/>
        </authorList>
    </citation>
    <scope>NUCLEOTIDE SEQUENCE</scope>
    <source>
        <strain evidence="1">CBS 226.32</strain>
    </source>
</reference>
<dbReference type="AlphaFoldDB" id="A0A8H7R954"/>
<organism evidence="1 2">
    <name type="scientific">Mucor plumbeus</name>
    <dbReference type="NCBI Taxonomy" id="97098"/>
    <lineage>
        <taxon>Eukaryota</taxon>
        <taxon>Fungi</taxon>
        <taxon>Fungi incertae sedis</taxon>
        <taxon>Mucoromycota</taxon>
        <taxon>Mucoromycotina</taxon>
        <taxon>Mucoromycetes</taxon>
        <taxon>Mucorales</taxon>
        <taxon>Mucorineae</taxon>
        <taxon>Mucoraceae</taxon>
        <taxon>Mucor</taxon>
    </lineage>
</organism>
<keyword evidence="2" id="KW-1185">Reference proteome</keyword>
<protein>
    <submittedName>
        <fullName evidence="1">Uncharacterized protein</fullName>
    </submittedName>
</protein>
<evidence type="ECO:0000313" key="2">
    <source>
        <dbReference type="Proteomes" id="UP000650833"/>
    </source>
</evidence>
<comment type="caution">
    <text evidence="1">The sequence shown here is derived from an EMBL/GenBank/DDBJ whole genome shotgun (WGS) entry which is preliminary data.</text>
</comment>
<sequence>MNWFPVEIDIHKYPTNKKDLWKAVICFGLSGGSYTTTEITLSSDTIISSRHGFALNAEPMIQSGIKKFTAMTYSPPHLIIAHANNTMKHYLVTATSNYLEITFKQTLYGHTFRVDALAIEASKRRLVSSDRSENYINQSDMKELPDSKINTLRFDEDKIVAIMSLSGGSLVRSWPFDS</sequence>
<evidence type="ECO:0000313" key="1">
    <source>
        <dbReference type="EMBL" id="KAG2206642.1"/>
    </source>
</evidence>
<name>A0A8H7R954_9FUNG</name>
<accession>A0A8H7R954</accession>
<dbReference type="Proteomes" id="UP000650833">
    <property type="component" value="Unassembled WGS sequence"/>
</dbReference>
<dbReference type="OrthoDB" id="3219396at2759"/>
<proteinExistence type="predicted"/>
<dbReference type="EMBL" id="JAEPRC010000144">
    <property type="protein sequence ID" value="KAG2206642.1"/>
    <property type="molecule type" value="Genomic_DNA"/>
</dbReference>
<gene>
    <name evidence="1" type="ORF">INT46_009929</name>
</gene>